<proteinExistence type="predicted"/>
<name>A0A2P5XDH7_GOSBA</name>
<dbReference type="OrthoDB" id="10422845at2759"/>
<gene>
    <name evidence="1" type="ORF">GOBAR_AA19275</name>
</gene>
<protein>
    <submittedName>
        <fullName evidence="1">Uncharacterized protein</fullName>
    </submittedName>
</protein>
<evidence type="ECO:0000313" key="1">
    <source>
        <dbReference type="EMBL" id="PPS01388.1"/>
    </source>
</evidence>
<organism evidence="1 2">
    <name type="scientific">Gossypium barbadense</name>
    <name type="common">Sea Island cotton</name>
    <name type="synonym">Hibiscus barbadensis</name>
    <dbReference type="NCBI Taxonomy" id="3634"/>
    <lineage>
        <taxon>Eukaryota</taxon>
        <taxon>Viridiplantae</taxon>
        <taxon>Streptophyta</taxon>
        <taxon>Embryophyta</taxon>
        <taxon>Tracheophyta</taxon>
        <taxon>Spermatophyta</taxon>
        <taxon>Magnoliopsida</taxon>
        <taxon>eudicotyledons</taxon>
        <taxon>Gunneridae</taxon>
        <taxon>Pentapetalae</taxon>
        <taxon>rosids</taxon>
        <taxon>malvids</taxon>
        <taxon>Malvales</taxon>
        <taxon>Malvaceae</taxon>
        <taxon>Malvoideae</taxon>
        <taxon>Gossypium</taxon>
    </lineage>
</organism>
<evidence type="ECO:0000313" key="2">
    <source>
        <dbReference type="Proteomes" id="UP000239757"/>
    </source>
</evidence>
<accession>A0A2P5XDH7</accession>
<dbReference type="EMBL" id="KZ665119">
    <property type="protein sequence ID" value="PPS01388.1"/>
    <property type="molecule type" value="Genomic_DNA"/>
</dbReference>
<dbReference type="AlphaFoldDB" id="A0A2P5XDH7"/>
<dbReference type="Proteomes" id="UP000239757">
    <property type="component" value="Unassembled WGS sequence"/>
</dbReference>
<reference evidence="1 2" key="1">
    <citation type="submission" date="2015-01" db="EMBL/GenBank/DDBJ databases">
        <title>Genome of allotetraploid Gossypium barbadense reveals genomic plasticity and fiber elongation in cotton evolution.</title>
        <authorList>
            <person name="Chen X."/>
            <person name="Liu X."/>
            <person name="Zhao B."/>
            <person name="Zheng H."/>
            <person name="Hu Y."/>
            <person name="Lu G."/>
            <person name="Yang C."/>
            <person name="Chen J."/>
            <person name="Shan C."/>
            <person name="Zhang L."/>
            <person name="Zhou Y."/>
            <person name="Wang L."/>
            <person name="Guo W."/>
            <person name="Bai Y."/>
            <person name="Ruan J."/>
            <person name="Shangguan X."/>
            <person name="Mao Y."/>
            <person name="Jiang J."/>
            <person name="Zhu Y."/>
            <person name="Lei J."/>
            <person name="Kang H."/>
            <person name="Chen S."/>
            <person name="He X."/>
            <person name="Wang R."/>
            <person name="Wang Y."/>
            <person name="Chen J."/>
            <person name="Wang L."/>
            <person name="Yu S."/>
            <person name="Wang B."/>
            <person name="Wei J."/>
            <person name="Song S."/>
            <person name="Lu X."/>
            <person name="Gao Z."/>
            <person name="Gu W."/>
            <person name="Deng X."/>
            <person name="Ma D."/>
            <person name="Wang S."/>
            <person name="Liang W."/>
            <person name="Fang L."/>
            <person name="Cai C."/>
            <person name="Zhu X."/>
            <person name="Zhou B."/>
            <person name="Zhang Y."/>
            <person name="Chen Z."/>
            <person name="Xu S."/>
            <person name="Zhu R."/>
            <person name="Wang S."/>
            <person name="Zhang T."/>
            <person name="Zhao G."/>
        </authorList>
    </citation>
    <scope>NUCLEOTIDE SEQUENCE [LARGE SCALE GENOMIC DNA]</scope>
    <source>
        <strain evidence="2">cv. Xinhai21</strain>
        <tissue evidence="1">Leaf</tissue>
    </source>
</reference>
<sequence>MLDDDDLGTMMKIWWSTGSENPQPVELFAESADLEPVENDNIDDEGLEEVEDVHSPSFSNLSHGIFLRNEPRGDMLKVYPDAAHASEFLEYADIVPTYRLASNSQLEELFIRQQLKNKAGCVFAIKQYNIKLLIDYQVAKSTLTLYNSYVGYELEARRFKHKLARLETEIAGSKPSLRQWLGRMELR</sequence>